<comment type="cofactor">
    <cofactor evidence="1">
        <name>FMN</name>
        <dbReference type="ChEBI" id="CHEBI:58210"/>
    </cofactor>
</comment>
<dbReference type="STRING" id="2903.R1EQ72"/>
<dbReference type="EC" id="1.3.1.88" evidence="9"/>
<evidence type="ECO:0000256" key="2">
    <source>
        <dbReference type="ARBA" id="ARBA00022630"/>
    </source>
</evidence>
<evidence type="ECO:0000256" key="7">
    <source>
        <dbReference type="ARBA" id="ARBA00023027"/>
    </source>
</evidence>
<evidence type="ECO:0000256" key="12">
    <source>
        <dbReference type="ARBA" id="ARBA00048934"/>
    </source>
</evidence>
<feature type="domain" description="DUS-like FMN-binding" evidence="15">
    <location>
        <begin position="1"/>
        <end position="196"/>
    </location>
</feature>
<evidence type="ECO:0000256" key="8">
    <source>
        <dbReference type="ARBA" id="ARBA00038313"/>
    </source>
</evidence>
<keyword evidence="2" id="KW-0285">Flavoprotein</keyword>
<evidence type="ECO:0000256" key="5">
    <source>
        <dbReference type="ARBA" id="ARBA00022857"/>
    </source>
</evidence>
<keyword evidence="17" id="KW-1185">Reference proteome</keyword>
<dbReference type="Pfam" id="PF01207">
    <property type="entry name" value="Dus"/>
    <property type="match status" value="1"/>
</dbReference>
<sequence length="374" mass="40137">MVGASDLAFRLLCRRHGADCAYTEMLDARRFVGEPEYASSLFWSQLGGAADRPLVAQFCGNEPDELVAAARLVETHVDAVDLNLGCPQARAKEGVYGAYLLDDHHWPRVFAIVDALAAALSVPVTCKVRLCDSLDQTLAFAAGLQRAGCKLVACHGRLRGSATRRRSGPADLAAVAALAASLRIPTLTNGNALLADPALFAREATGRRCGTSDRRGLALEYLDLATAHPPPSLDYARAHLGYMLGRSGAGARLAYKHSHWDPHALRQALLAAASLRQLQSLAAAAFGRGGRRWRVEQPPPWWGGGEALSVEGGSGEADADADAGGAAAEPPPRRCQCLWLYVSRHERVYVTRHHVCFRFGFRVVTLTGTLITVV</sequence>
<evidence type="ECO:0000256" key="9">
    <source>
        <dbReference type="ARBA" id="ARBA00038890"/>
    </source>
</evidence>
<dbReference type="GeneID" id="17274330"/>
<dbReference type="GO" id="GO:0017150">
    <property type="term" value="F:tRNA dihydrouridine synthase activity"/>
    <property type="evidence" value="ECO:0007669"/>
    <property type="project" value="InterPro"/>
</dbReference>
<organism evidence="16 17">
    <name type="scientific">Emiliania huxleyi (strain CCMP1516)</name>
    <dbReference type="NCBI Taxonomy" id="280463"/>
    <lineage>
        <taxon>Eukaryota</taxon>
        <taxon>Haptista</taxon>
        <taxon>Haptophyta</taxon>
        <taxon>Prymnesiophyceae</taxon>
        <taxon>Isochrysidales</taxon>
        <taxon>Noelaerhabdaceae</taxon>
        <taxon>Emiliania</taxon>
    </lineage>
</organism>
<keyword evidence="3" id="KW-0288">FMN</keyword>
<dbReference type="PROSITE" id="PS01136">
    <property type="entry name" value="UPF0034"/>
    <property type="match status" value="1"/>
</dbReference>
<reference evidence="17" key="1">
    <citation type="journal article" date="2013" name="Nature">
        <title>Pan genome of the phytoplankton Emiliania underpins its global distribution.</title>
        <authorList>
            <person name="Read B.A."/>
            <person name="Kegel J."/>
            <person name="Klute M.J."/>
            <person name="Kuo A."/>
            <person name="Lefebvre S.C."/>
            <person name="Maumus F."/>
            <person name="Mayer C."/>
            <person name="Miller J."/>
            <person name="Monier A."/>
            <person name="Salamov A."/>
            <person name="Young J."/>
            <person name="Aguilar M."/>
            <person name="Claverie J.M."/>
            <person name="Frickenhaus S."/>
            <person name="Gonzalez K."/>
            <person name="Herman E.K."/>
            <person name="Lin Y.C."/>
            <person name="Napier J."/>
            <person name="Ogata H."/>
            <person name="Sarno A.F."/>
            <person name="Shmutz J."/>
            <person name="Schroeder D."/>
            <person name="de Vargas C."/>
            <person name="Verret F."/>
            <person name="von Dassow P."/>
            <person name="Valentin K."/>
            <person name="Van de Peer Y."/>
            <person name="Wheeler G."/>
            <person name="Dacks J.B."/>
            <person name="Delwiche C.F."/>
            <person name="Dyhrman S.T."/>
            <person name="Glockner G."/>
            <person name="John U."/>
            <person name="Richards T."/>
            <person name="Worden A.Z."/>
            <person name="Zhang X."/>
            <person name="Grigoriev I.V."/>
            <person name="Allen A.E."/>
            <person name="Bidle K."/>
            <person name="Borodovsky M."/>
            <person name="Bowler C."/>
            <person name="Brownlee C."/>
            <person name="Cock J.M."/>
            <person name="Elias M."/>
            <person name="Gladyshev V.N."/>
            <person name="Groth M."/>
            <person name="Guda C."/>
            <person name="Hadaegh A."/>
            <person name="Iglesias-Rodriguez M.D."/>
            <person name="Jenkins J."/>
            <person name="Jones B.M."/>
            <person name="Lawson T."/>
            <person name="Leese F."/>
            <person name="Lindquist E."/>
            <person name="Lobanov A."/>
            <person name="Lomsadze A."/>
            <person name="Malik S.B."/>
            <person name="Marsh M.E."/>
            <person name="Mackinder L."/>
            <person name="Mock T."/>
            <person name="Mueller-Roeber B."/>
            <person name="Pagarete A."/>
            <person name="Parker M."/>
            <person name="Probert I."/>
            <person name="Quesneville H."/>
            <person name="Raines C."/>
            <person name="Rensing S.A."/>
            <person name="Riano-Pachon D.M."/>
            <person name="Richier S."/>
            <person name="Rokitta S."/>
            <person name="Shiraiwa Y."/>
            <person name="Soanes D.M."/>
            <person name="van der Giezen M."/>
            <person name="Wahlund T.M."/>
            <person name="Williams B."/>
            <person name="Wilson W."/>
            <person name="Wolfe G."/>
            <person name="Wurch L.L."/>
        </authorList>
    </citation>
    <scope>NUCLEOTIDE SEQUENCE</scope>
</reference>
<comment type="similarity">
    <text evidence="8">Belongs to the Dus family. Dus1 subfamily.</text>
</comment>
<dbReference type="SUPFAM" id="SSF51395">
    <property type="entry name" value="FMN-linked oxidoreductases"/>
    <property type="match status" value="1"/>
</dbReference>
<evidence type="ECO:0000256" key="1">
    <source>
        <dbReference type="ARBA" id="ARBA00001917"/>
    </source>
</evidence>
<evidence type="ECO:0000256" key="11">
    <source>
        <dbReference type="ARBA" id="ARBA00047652"/>
    </source>
</evidence>
<dbReference type="InterPro" id="IPR018517">
    <property type="entry name" value="tRNA_hU_synthase_CS"/>
</dbReference>
<evidence type="ECO:0000256" key="10">
    <source>
        <dbReference type="ARBA" id="ARBA00047287"/>
    </source>
</evidence>
<comment type="catalytic activity">
    <reaction evidence="12">
        <text>5,6-dihydrouridine(16) in tRNA + NAD(+) = uridine(16) in tRNA + NADH + H(+)</text>
        <dbReference type="Rhea" id="RHEA:53380"/>
        <dbReference type="Rhea" id="RHEA-COMP:13543"/>
        <dbReference type="Rhea" id="RHEA-COMP:13544"/>
        <dbReference type="ChEBI" id="CHEBI:15378"/>
        <dbReference type="ChEBI" id="CHEBI:57540"/>
        <dbReference type="ChEBI" id="CHEBI:57945"/>
        <dbReference type="ChEBI" id="CHEBI:65315"/>
        <dbReference type="ChEBI" id="CHEBI:74443"/>
        <dbReference type="EC" id="1.3.1.88"/>
    </reaction>
    <physiologicalReaction direction="right-to-left" evidence="12">
        <dbReference type="Rhea" id="RHEA:53382"/>
    </physiologicalReaction>
</comment>
<feature type="region of interest" description="Disordered" evidence="14">
    <location>
        <begin position="312"/>
        <end position="331"/>
    </location>
</feature>
<dbReference type="eggNOG" id="KOG2335">
    <property type="taxonomic scope" value="Eukaryota"/>
</dbReference>
<dbReference type="PANTHER" id="PTHR11082:SF5">
    <property type="entry name" value="TRNA-DIHYDROURIDINE(16_17) SYNTHASE [NAD(P)(+)]-LIKE"/>
    <property type="match status" value="1"/>
</dbReference>
<comment type="catalytic activity">
    <reaction evidence="13">
        <text>5,6-dihydrouridine(17) in tRNA + NADP(+) = uridine(17) in tRNA + NADPH + H(+)</text>
        <dbReference type="Rhea" id="RHEA:53368"/>
        <dbReference type="Rhea" id="RHEA-COMP:13541"/>
        <dbReference type="Rhea" id="RHEA-COMP:13542"/>
        <dbReference type="ChEBI" id="CHEBI:15378"/>
        <dbReference type="ChEBI" id="CHEBI:57783"/>
        <dbReference type="ChEBI" id="CHEBI:58349"/>
        <dbReference type="ChEBI" id="CHEBI:65315"/>
        <dbReference type="ChEBI" id="CHEBI:74443"/>
        <dbReference type="EC" id="1.3.1.88"/>
    </reaction>
    <physiologicalReaction direction="right-to-left" evidence="13">
        <dbReference type="Rhea" id="RHEA:53370"/>
    </physiologicalReaction>
</comment>
<dbReference type="InterPro" id="IPR013785">
    <property type="entry name" value="Aldolase_TIM"/>
</dbReference>
<accession>A0A0D3JZ50</accession>
<evidence type="ECO:0000313" key="16">
    <source>
        <dbReference type="EnsemblProtists" id="EOD28785"/>
    </source>
</evidence>
<evidence type="ECO:0000256" key="6">
    <source>
        <dbReference type="ARBA" id="ARBA00023002"/>
    </source>
</evidence>
<evidence type="ECO:0000256" key="13">
    <source>
        <dbReference type="ARBA" id="ARBA00049467"/>
    </source>
</evidence>
<dbReference type="AlphaFoldDB" id="A0A0D3JZ50"/>
<keyword evidence="6" id="KW-0560">Oxidoreductase</keyword>
<name>A0A0D3JZ50_EMIH1</name>
<protein>
    <recommendedName>
        <fullName evidence="9">tRNA-dihydrouridine(16/17) synthase [NAD(P)(+)]</fullName>
        <ecNumber evidence="9">1.3.1.88</ecNumber>
    </recommendedName>
</protein>
<dbReference type="PaxDb" id="2903-EOD28785"/>
<dbReference type="EnsemblProtists" id="EOD28785">
    <property type="protein sequence ID" value="EOD28785"/>
    <property type="gene ID" value="EMIHUDRAFT_234622"/>
</dbReference>
<proteinExistence type="inferred from homology"/>
<dbReference type="Proteomes" id="UP000013827">
    <property type="component" value="Unassembled WGS sequence"/>
</dbReference>
<dbReference type="RefSeq" id="XP_005781214.1">
    <property type="nucleotide sequence ID" value="XM_005781157.1"/>
</dbReference>
<keyword evidence="7" id="KW-0520">NAD</keyword>
<dbReference type="GO" id="GO:0050660">
    <property type="term" value="F:flavin adenine dinucleotide binding"/>
    <property type="evidence" value="ECO:0007669"/>
    <property type="project" value="InterPro"/>
</dbReference>
<dbReference type="KEGG" id="ehx:EMIHUDRAFT_234622"/>
<dbReference type="HOGENOM" id="CLU_013299_5_0_1"/>
<evidence type="ECO:0000313" key="17">
    <source>
        <dbReference type="Proteomes" id="UP000013827"/>
    </source>
</evidence>
<reference evidence="16" key="2">
    <citation type="submission" date="2024-10" db="UniProtKB">
        <authorList>
            <consortium name="EnsemblProtists"/>
        </authorList>
    </citation>
    <scope>IDENTIFICATION</scope>
</reference>
<evidence type="ECO:0000259" key="15">
    <source>
        <dbReference type="Pfam" id="PF01207"/>
    </source>
</evidence>
<evidence type="ECO:0000256" key="3">
    <source>
        <dbReference type="ARBA" id="ARBA00022643"/>
    </source>
</evidence>
<dbReference type="Gene3D" id="3.20.20.70">
    <property type="entry name" value="Aldolase class I"/>
    <property type="match status" value="1"/>
</dbReference>
<comment type="catalytic activity">
    <reaction evidence="10">
        <text>5,6-dihydrouridine(17) in tRNA + NAD(+) = uridine(17) in tRNA + NADH + H(+)</text>
        <dbReference type="Rhea" id="RHEA:53372"/>
        <dbReference type="Rhea" id="RHEA-COMP:13541"/>
        <dbReference type="Rhea" id="RHEA-COMP:13542"/>
        <dbReference type="ChEBI" id="CHEBI:15378"/>
        <dbReference type="ChEBI" id="CHEBI:57540"/>
        <dbReference type="ChEBI" id="CHEBI:57945"/>
        <dbReference type="ChEBI" id="CHEBI:65315"/>
        <dbReference type="ChEBI" id="CHEBI:74443"/>
        <dbReference type="EC" id="1.3.1.88"/>
    </reaction>
    <physiologicalReaction direction="right-to-left" evidence="10">
        <dbReference type="Rhea" id="RHEA:53374"/>
    </physiologicalReaction>
</comment>
<dbReference type="CDD" id="cd02801">
    <property type="entry name" value="DUS_like_FMN"/>
    <property type="match status" value="1"/>
</dbReference>
<dbReference type="InterPro" id="IPR035587">
    <property type="entry name" value="DUS-like_FMN-bd"/>
</dbReference>
<keyword evidence="4" id="KW-0819">tRNA processing</keyword>
<keyword evidence="5" id="KW-0521">NADP</keyword>
<comment type="catalytic activity">
    <reaction evidence="11">
        <text>5,6-dihydrouridine(16) in tRNA + NADP(+) = uridine(16) in tRNA + NADPH + H(+)</text>
        <dbReference type="Rhea" id="RHEA:53376"/>
        <dbReference type="Rhea" id="RHEA-COMP:13543"/>
        <dbReference type="Rhea" id="RHEA-COMP:13544"/>
        <dbReference type="ChEBI" id="CHEBI:15378"/>
        <dbReference type="ChEBI" id="CHEBI:57783"/>
        <dbReference type="ChEBI" id="CHEBI:58349"/>
        <dbReference type="ChEBI" id="CHEBI:65315"/>
        <dbReference type="ChEBI" id="CHEBI:74443"/>
        <dbReference type="EC" id="1.3.1.88"/>
    </reaction>
    <physiologicalReaction direction="right-to-left" evidence="11">
        <dbReference type="Rhea" id="RHEA:53378"/>
    </physiologicalReaction>
</comment>
<evidence type="ECO:0000256" key="4">
    <source>
        <dbReference type="ARBA" id="ARBA00022694"/>
    </source>
</evidence>
<evidence type="ECO:0000256" key="14">
    <source>
        <dbReference type="SAM" id="MobiDB-lite"/>
    </source>
</evidence>
<dbReference type="PANTHER" id="PTHR11082">
    <property type="entry name" value="TRNA-DIHYDROURIDINE SYNTHASE"/>
    <property type="match status" value="1"/>
</dbReference>